<sequence length="575" mass="66475">MIHFKNHILRSDLKWVCFNFTKNNFESSKIAFWASGSLQIAQNPRFYGKKRGDRNEDDALIKVTMGRRKEAQTALLEYLHSTRSIQFMDAENMSRNSPRFLENILKKFSDDENIGKSITRFLRYHPINEFEPFFESIGLSPSEYSSFLPRNVFFLNDDKLLLENYYVLCNYGIARNKIGKIYKEAMEVFRDDCGILQTKLKSLEELGFDKSTVSNIVVSNPNLLLENIHRDFLIAVEKLKTLCIECGWIEENLLNGETYNWRHVYELLCLLLSMGCSKVQLREILCQAPRLLFECSGRTATSLIGFILKFGVSSSQIIDMFLHFPQSDVGIYVRNMRHSYHFLVESELNGREIGKIVRTHPVLLGSCYLKKVDSLLVCLNVGKARLREIITKDPQVLKNWVMGSRVKPLNIQKESPQKQKAKFLLDLGYVENSPEMKKALKVFRGKAGELQERFNYLVDAGLDRKDLLEMVKLAPQILNMSKDMLEMKIDFLVNGLGYPVSSLVVFPAYVSYTRERVNLRYSMYNWLVAEGTAEPNLALSTIIACSDVAFIKQYVDQHPRGLEMWDKFKKDIYSD</sequence>
<protein>
    <submittedName>
        <fullName evidence="5">Transcription termination factor MTEF18, mitochondrial-like</fullName>
    </submittedName>
</protein>
<evidence type="ECO:0000313" key="6">
    <source>
        <dbReference type="Proteomes" id="UP001237642"/>
    </source>
</evidence>
<comment type="caution">
    <text evidence="5">The sequence shown here is derived from an EMBL/GenBank/DDBJ whole genome shotgun (WGS) entry which is preliminary data.</text>
</comment>
<name>A0AAD8J4N6_9APIA</name>
<evidence type="ECO:0000256" key="4">
    <source>
        <dbReference type="SAM" id="Phobius"/>
    </source>
</evidence>
<keyword evidence="6" id="KW-1185">Reference proteome</keyword>
<dbReference type="Gene3D" id="1.25.70.10">
    <property type="entry name" value="Transcription termination factor 3, mitochondrial"/>
    <property type="match status" value="2"/>
</dbReference>
<reference evidence="5" key="2">
    <citation type="submission" date="2023-05" db="EMBL/GenBank/DDBJ databases">
        <authorList>
            <person name="Schelkunov M.I."/>
        </authorList>
    </citation>
    <scope>NUCLEOTIDE SEQUENCE</scope>
    <source>
        <strain evidence="5">Hsosn_3</strain>
        <tissue evidence="5">Leaf</tissue>
    </source>
</reference>
<dbReference type="FunFam" id="1.25.70.10:FF:000019">
    <property type="entry name" value="mTERF family protein"/>
    <property type="match status" value="1"/>
</dbReference>
<keyword evidence="2" id="KW-0805">Transcription regulation</keyword>
<dbReference type="GO" id="GO:0003676">
    <property type="term" value="F:nucleic acid binding"/>
    <property type="evidence" value="ECO:0007669"/>
    <property type="project" value="InterPro"/>
</dbReference>
<dbReference type="InterPro" id="IPR003690">
    <property type="entry name" value="MTERF"/>
</dbReference>
<accession>A0AAD8J4N6</accession>
<organism evidence="5 6">
    <name type="scientific">Heracleum sosnowskyi</name>
    <dbReference type="NCBI Taxonomy" id="360622"/>
    <lineage>
        <taxon>Eukaryota</taxon>
        <taxon>Viridiplantae</taxon>
        <taxon>Streptophyta</taxon>
        <taxon>Embryophyta</taxon>
        <taxon>Tracheophyta</taxon>
        <taxon>Spermatophyta</taxon>
        <taxon>Magnoliopsida</taxon>
        <taxon>eudicotyledons</taxon>
        <taxon>Gunneridae</taxon>
        <taxon>Pentapetalae</taxon>
        <taxon>asterids</taxon>
        <taxon>campanulids</taxon>
        <taxon>Apiales</taxon>
        <taxon>Apiaceae</taxon>
        <taxon>Apioideae</taxon>
        <taxon>apioid superclade</taxon>
        <taxon>Tordylieae</taxon>
        <taxon>Tordyliinae</taxon>
        <taxon>Heracleum</taxon>
    </lineage>
</organism>
<keyword evidence="4" id="KW-1133">Transmembrane helix</keyword>
<feature type="transmembrane region" description="Helical" evidence="4">
    <location>
        <begin position="491"/>
        <end position="512"/>
    </location>
</feature>
<dbReference type="PANTHER" id="PTHR13068">
    <property type="entry name" value="CGI-12 PROTEIN-RELATED"/>
    <property type="match status" value="1"/>
</dbReference>
<dbReference type="InterPro" id="IPR038538">
    <property type="entry name" value="MTERF_sf"/>
</dbReference>
<keyword evidence="4" id="KW-0812">Transmembrane</keyword>
<dbReference type="AlphaFoldDB" id="A0AAD8J4N6"/>
<proteinExistence type="inferred from homology"/>
<keyword evidence="3" id="KW-0809">Transit peptide</keyword>
<evidence type="ECO:0000256" key="3">
    <source>
        <dbReference type="ARBA" id="ARBA00022946"/>
    </source>
</evidence>
<evidence type="ECO:0000256" key="1">
    <source>
        <dbReference type="ARBA" id="ARBA00007692"/>
    </source>
</evidence>
<reference evidence="5" key="1">
    <citation type="submission" date="2023-02" db="EMBL/GenBank/DDBJ databases">
        <title>Genome of toxic invasive species Heracleum sosnowskyi carries increased number of genes despite the absence of recent whole-genome duplications.</title>
        <authorList>
            <person name="Schelkunov M."/>
            <person name="Shtratnikova V."/>
            <person name="Makarenko M."/>
            <person name="Klepikova A."/>
            <person name="Omelchenko D."/>
            <person name="Novikova G."/>
            <person name="Obukhova E."/>
            <person name="Bogdanov V."/>
            <person name="Penin A."/>
            <person name="Logacheva M."/>
        </authorList>
    </citation>
    <scope>NUCLEOTIDE SEQUENCE</scope>
    <source>
        <strain evidence="5">Hsosn_3</strain>
        <tissue evidence="5">Leaf</tissue>
    </source>
</reference>
<dbReference type="EMBL" id="JAUIZM010000002">
    <property type="protein sequence ID" value="KAK1397715.1"/>
    <property type="molecule type" value="Genomic_DNA"/>
</dbReference>
<dbReference type="PANTHER" id="PTHR13068:SF38">
    <property type="entry name" value="TRANSCRIPTION TERMINATION FACTOR FAMILY PROTEIN"/>
    <property type="match status" value="1"/>
</dbReference>
<dbReference type="GO" id="GO:0006353">
    <property type="term" value="P:DNA-templated transcription termination"/>
    <property type="evidence" value="ECO:0007669"/>
    <property type="project" value="UniProtKB-KW"/>
</dbReference>
<dbReference type="SMART" id="SM00733">
    <property type="entry name" value="Mterf"/>
    <property type="match status" value="4"/>
</dbReference>
<evidence type="ECO:0000313" key="5">
    <source>
        <dbReference type="EMBL" id="KAK1397715.1"/>
    </source>
</evidence>
<keyword evidence="4" id="KW-0472">Membrane</keyword>
<dbReference type="Pfam" id="PF02536">
    <property type="entry name" value="mTERF"/>
    <property type="match status" value="2"/>
</dbReference>
<evidence type="ECO:0000256" key="2">
    <source>
        <dbReference type="ARBA" id="ARBA00022472"/>
    </source>
</evidence>
<keyword evidence="2" id="KW-0804">Transcription</keyword>
<keyword evidence="2" id="KW-0806">Transcription termination</keyword>
<comment type="similarity">
    <text evidence="1">Belongs to the mTERF family.</text>
</comment>
<dbReference type="Proteomes" id="UP001237642">
    <property type="component" value="Unassembled WGS sequence"/>
</dbReference>
<gene>
    <name evidence="5" type="ORF">POM88_007578</name>
</gene>